<organism evidence="7 8">
    <name type="scientific">Taxus chinensis</name>
    <name type="common">Chinese yew</name>
    <name type="synonym">Taxus wallichiana var. chinensis</name>
    <dbReference type="NCBI Taxonomy" id="29808"/>
    <lineage>
        <taxon>Eukaryota</taxon>
        <taxon>Viridiplantae</taxon>
        <taxon>Streptophyta</taxon>
        <taxon>Embryophyta</taxon>
        <taxon>Tracheophyta</taxon>
        <taxon>Spermatophyta</taxon>
        <taxon>Pinopsida</taxon>
        <taxon>Pinidae</taxon>
        <taxon>Conifers II</taxon>
        <taxon>Cupressales</taxon>
        <taxon>Taxaceae</taxon>
        <taxon>Taxus</taxon>
    </lineage>
</organism>
<dbReference type="Pfam" id="PF06886">
    <property type="entry name" value="TPX2"/>
    <property type="match status" value="1"/>
</dbReference>
<keyword evidence="8" id="KW-1185">Reference proteome</keyword>
<accession>A0AA38FCE1</accession>
<dbReference type="Proteomes" id="UP000824469">
    <property type="component" value="Unassembled WGS sequence"/>
</dbReference>
<evidence type="ECO:0000256" key="3">
    <source>
        <dbReference type="ARBA" id="ARBA00022490"/>
    </source>
</evidence>
<comment type="caution">
    <text evidence="7">The sequence shown here is derived from an EMBL/GenBank/DDBJ whole genome shotgun (WGS) entry which is preliminary data.</text>
</comment>
<dbReference type="GO" id="GO:0005880">
    <property type="term" value="C:nuclear microtubule"/>
    <property type="evidence" value="ECO:0007669"/>
    <property type="project" value="TreeGrafter"/>
</dbReference>
<evidence type="ECO:0000256" key="4">
    <source>
        <dbReference type="ARBA" id="ARBA00022701"/>
    </source>
</evidence>
<reference evidence="7 8" key="1">
    <citation type="journal article" date="2021" name="Nat. Plants">
        <title>The Taxus genome provides insights into paclitaxel biosynthesis.</title>
        <authorList>
            <person name="Xiong X."/>
            <person name="Gou J."/>
            <person name="Liao Q."/>
            <person name="Li Y."/>
            <person name="Zhou Q."/>
            <person name="Bi G."/>
            <person name="Li C."/>
            <person name="Du R."/>
            <person name="Wang X."/>
            <person name="Sun T."/>
            <person name="Guo L."/>
            <person name="Liang H."/>
            <person name="Lu P."/>
            <person name="Wu Y."/>
            <person name="Zhang Z."/>
            <person name="Ro D.K."/>
            <person name="Shang Y."/>
            <person name="Huang S."/>
            <person name="Yan J."/>
        </authorList>
    </citation>
    <scope>NUCLEOTIDE SEQUENCE [LARGE SCALE GENOMIC DNA]</scope>
    <source>
        <strain evidence="7">Ta-2019</strain>
    </source>
</reference>
<evidence type="ECO:0000256" key="1">
    <source>
        <dbReference type="ARBA" id="ARBA00004245"/>
    </source>
</evidence>
<dbReference type="GO" id="GO:0008017">
    <property type="term" value="F:microtubule binding"/>
    <property type="evidence" value="ECO:0007669"/>
    <property type="project" value="TreeGrafter"/>
</dbReference>
<evidence type="ECO:0000256" key="5">
    <source>
        <dbReference type="ARBA" id="ARBA00023212"/>
    </source>
</evidence>
<sequence>EAAKSKNTNGEWNCIEKRAKKSEKKVVKCTSVQPFHLKTEQRGQLKEQELLKKMHEILIKEEKRRIPIAQGLPLTTNEPQILPKPPVREKTKPLDIKLHSQTRAIERAEFDHLIAEKNYFVEKKRIEEEQIQKELEMEEVRRMRQAMIPRAQMMPFFDQPFIPQ</sequence>
<comment type="subcellular location">
    <subcellularLocation>
        <location evidence="1">Cytoplasm</location>
        <location evidence="1">Cytoskeleton</location>
    </subcellularLocation>
</comment>
<dbReference type="GO" id="GO:0005819">
    <property type="term" value="C:spindle"/>
    <property type="evidence" value="ECO:0007669"/>
    <property type="project" value="InterPro"/>
</dbReference>
<gene>
    <name evidence="7" type="ORF">KI387_029080</name>
</gene>
<dbReference type="GO" id="GO:0030295">
    <property type="term" value="F:protein kinase activator activity"/>
    <property type="evidence" value="ECO:0007669"/>
    <property type="project" value="TreeGrafter"/>
</dbReference>
<dbReference type="EMBL" id="JAHRHJ020000010">
    <property type="protein sequence ID" value="KAH9297398.1"/>
    <property type="molecule type" value="Genomic_DNA"/>
</dbReference>
<protein>
    <recommendedName>
        <fullName evidence="6">TPX2 C-terminal domain-containing protein</fullName>
    </recommendedName>
</protein>
<dbReference type="OMA" id="CISWNSD"/>
<dbReference type="InterPro" id="IPR027329">
    <property type="entry name" value="TPX2_C"/>
</dbReference>
<feature type="domain" description="TPX2 C-terminal" evidence="6">
    <location>
        <begin position="96"/>
        <end position="164"/>
    </location>
</feature>
<evidence type="ECO:0000313" key="8">
    <source>
        <dbReference type="Proteomes" id="UP000824469"/>
    </source>
</evidence>
<dbReference type="GO" id="GO:0060236">
    <property type="term" value="P:regulation of mitotic spindle organization"/>
    <property type="evidence" value="ECO:0007669"/>
    <property type="project" value="InterPro"/>
</dbReference>
<dbReference type="PANTHER" id="PTHR14326">
    <property type="entry name" value="TARGETING PROTEIN FOR XKLP2"/>
    <property type="match status" value="1"/>
</dbReference>
<comment type="similarity">
    <text evidence="2">Belongs to the TPX2 family.</text>
</comment>
<feature type="non-terminal residue" evidence="7">
    <location>
        <position position="164"/>
    </location>
</feature>
<keyword evidence="4" id="KW-0493">Microtubule</keyword>
<evidence type="ECO:0000256" key="2">
    <source>
        <dbReference type="ARBA" id="ARBA00005885"/>
    </source>
</evidence>
<dbReference type="GO" id="GO:0090307">
    <property type="term" value="P:mitotic spindle assembly"/>
    <property type="evidence" value="ECO:0007669"/>
    <property type="project" value="TreeGrafter"/>
</dbReference>
<dbReference type="AlphaFoldDB" id="A0AA38FCE1"/>
<proteinExistence type="inferred from homology"/>
<keyword evidence="3" id="KW-0963">Cytoplasm</keyword>
<name>A0AA38FCE1_TAXCH</name>
<keyword evidence="5" id="KW-0206">Cytoskeleton</keyword>
<dbReference type="PANTHER" id="PTHR14326:SF58">
    <property type="entry name" value="TPX2 (TARGETING PROTEIN FOR XKLP2) PROTEIN FAMILY"/>
    <property type="match status" value="1"/>
</dbReference>
<evidence type="ECO:0000313" key="7">
    <source>
        <dbReference type="EMBL" id="KAH9297398.1"/>
    </source>
</evidence>
<evidence type="ECO:0000259" key="6">
    <source>
        <dbReference type="Pfam" id="PF06886"/>
    </source>
</evidence>
<dbReference type="InterPro" id="IPR009675">
    <property type="entry name" value="TPX2_fam"/>
</dbReference>
<feature type="non-terminal residue" evidence="7">
    <location>
        <position position="1"/>
    </location>
</feature>